<gene>
    <name evidence="2" type="ORF">MKK02DRAFT_45479</name>
</gene>
<dbReference type="AlphaFoldDB" id="A0AA38HAP1"/>
<feature type="region of interest" description="Disordered" evidence="1">
    <location>
        <begin position="272"/>
        <end position="293"/>
    </location>
</feature>
<feature type="compositionally biased region" description="Basic and acidic residues" evidence="1">
    <location>
        <begin position="612"/>
        <end position="630"/>
    </location>
</feature>
<dbReference type="RefSeq" id="XP_052946548.1">
    <property type="nucleotide sequence ID" value="XM_053093438.1"/>
</dbReference>
<evidence type="ECO:0000313" key="3">
    <source>
        <dbReference type="Proteomes" id="UP001164286"/>
    </source>
</evidence>
<feature type="compositionally biased region" description="Low complexity" evidence="1">
    <location>
        <begin position="443"/>
        <end position="468"/>
    </location>
</feature>
<feature type="compositionally biased region" description="Low complexity" evidence="1">
    <location>
        <begin position="76"/>
        <end position="95"/>
    </location>
</feature>
<feature type="compositionally biased region" description="Polar residues" evidence="1">
    <location>
        <begin position="469"/>
        <end position="502"/>
    </location>
</feature>
<feature type="compositionally biased region" description="Low complexity" evidence="1">
    <location>
        <begin position="159"/>
        <end position="178"/>
    </location>
</feature>
<keyword evidence="3" id="KW-1185">Reference proteome</keyword>
<protein>
    <submittedName>
        <fullName evidence="2">Uncharacterized protein</fullName>
    </submittedName>
</protein>
<feature type="region of interest" description="Disordered" evidence="1">
    <location>
        <begin position="1"/>
        <end position="183"/>
    </location>
</feature>
<feature type="region of interest" description="Disordered" evidence="1">
    <location>
        <begin position="305"/>
        <end position="327"/>
    </location>
</feature>
<proteinExistence type="predicted"/>
<feature type="compositionally biased region" description="Low complexity" evidence="1">
    <location>
        <begin position="24"/>
        <end position="43"/>
    </location>
</feature>
<feature type="region of interest" description="Disordered" evidence="1">
    <location>
        <begin position="439"/>
        <end position="534"/>
    </location>
</feature>
<dbReference type="Proteomes" id="UP001164286">
    <property type="component" value="Unassembled WGS sequence"/>
</dbReference>
<organism evidence="2 3">
    <name type="scientific">Dioszegia hungarica</name>
    <dbReference type="NCBI Taxonomy" id="4972"/>
    <lineage>
        <taxon>Eukaryota</taxon>
        <taxon>Fungi</taxon>
        <taxon>Dikarya</taxon>
        <taxon>Basidiomycota</taxon>
        <taxon>Agaricomycotina</taxon>
        <taxon>Tremellomycetes</taxon>
        <taxon>Tremellales</taxon>
        <taxon>Bulleribasidiaceae</taxon>
        <taxon>Dioszegia</taxon>
    </lineage>
</organism>
<feature type="compositionally biased region" description="Basic and acidic residues" evidence="1">
    <location>
        <begin position="639"/>
        <end position="653"/>
    </location>
</feature>
<reference evidence="2" key="1">
    <citation type="journal article" date="2022" name="G3 (Bethesda)">
        <title>High quality genome of the basidiomycete yeast Dioszegia hungarica PDD-24b-2 isolated from cloud water.</title>
        <authorList>
            <person name="Jarrige D."/>
            <person name="Haridas S."/>
            <person name="Bleykasten-Grosshans C."/>
            <person name="Joly M."/>
            <person name="Nadalig T."/>
            <person name="Sancelme M."/>
            <person name="Vuilleumier S."/>
            <person name="Grigoriev I.V."/>
            <person name="Amato P."/>
            <person name="Bringel F."/>
        </authorList>
    </citation>
    <scope>NUCLEOTIDE SEQUENCE</scope>
    <source>
        <strain evidence="2">PDD-24b-2</strain>
    </source>
</reference>
<feature type="region of interest" description="Disordered" evidence="1">
    <location>
        <begin position="362"/>
        <end position="409"/>
    </location>
</feature>
<sequence>MSSLDLAPGPTTLFPHPDAFNTAPLLSNPSTDSSSSTDSHASSQLVTPRGSISGPGPVHVQHASADDALARPPPSKKVSSRSIRSKASFSSWRSPFHQSSIPLRSRPSQEEPTDPLDSSQSQPHEPGQFDDASSSSRSICTLSSADLQAHHAHHIRSRTSASVSPTASGSSDTSAGADDPAKGHTRKLISSLKRLGVSIRPTSFDRRGGVRITPSAAAITPPFPPSLADAPMPLRVSYALSSASVVGHAQPPISFAAFLPPDRAKLHEVAGPRQGLSGMGPGMARGPRRRGEDTMVAPEQVIADEAEEDDSARGLFSPPQPRSPIIRGIQGALSPMSDLDISSPKPAGSLFIDTRQRQAYPTPVLPSTACPSPTPTPPRPDSRSDLPTPTHTRAYSPLEESIGREVGLPLPRLDSSRSIQSNLSATGSSQSINSLHRLSALNTSTSTPTTRSPTPTGTGRRLGSTTPTNLTCTPVHSTPRSSFSGLPSAQSVQDLPRSNSLSGLRRHASLRQNERTPRGSPTLPLYNSPHNSSRTSLGYLSQPGPIPPSLIHTPKALEPPAHPISPVIGACPSEPNPIPICQGPGRRRATSGRWRLPNGMFELSGLGLGDLARGDKEEGKPKEKYEHVDTPGEFGLGAAKEKAARERGESPYF</sequence>
<evidence type="ECO:0000256" key="1">
    <source>
        <dbReference type="SAM" id="MobiDB-lite"/>
    </source>
</evidence>
<feature type="compositionally biased region" description="Low complexity" evidence="1">
    <location>
        <begin position="133"/>
        <end position="144"/>
    </location>
</feature>
<name>A0AA38HAP1_9TREE</name>
<dbReference type="EMBL" id="JAKWFO010000005">
    <property type="protein sequence ID" value="KAI9636771.1"/>
    <property type="molecule type" value="Genomic_DNA"/>
</dbReference>
<dbReference type="GeneID" id="77732643"/>
<comment type="caution">
    <text evidence="2">The sequence shown here is derived from an EMBL/GenBank/DDBJ whole genome shotgun (WGS) entry which is preliminary data.</text>
</comment>
<feature type="region of interest" description="Disordered" evidence="1">
    <location>
        <begin position="609"/>
        <end position="653"/>
    </location>
</feature>
<accession>A0AA38HAP1</accession>
<evidence type="ECO:0000313" key="2">
    <source>
        <dbReference type="EMBL" id="KAI9636771.1"/>
    </source>
</evidence>